<sequence length="109" mass="11413">LLWIALHIKMDGQFLLGTQAITDLDLPTLTADGLVALTLGGEMLGLGEGCRMKGLLRGDLDLDTTYGVKLGRVLENFGLTALIVLAAAVSTGWDLEGAAAETLCKGNLE</sequence>
<dbReference type="AlphaFoldDB" id="A0A699UGE7"/>
<feature type="non-terminal residue" evidence="1">
    <location>
        <position position="1"/>
    </location>
</feature>
<comment type="caution">
    <text evidence="1">The sequence shown here is derived from an EMBL/GenBank/DDBJ whole genome shotgun (WGS) entry which is preliminary data.</text>
</comment>
<gene>
    <name evidence="1" type="ORF">Tci_893589</name>
</gene>
<name>A0A699UGE7_TANCI</name>
<organism evidence="1">
    <name type="scientific">Tanacetum cinerariifolium</name>
    <name type="common">Dalmatian daisy</name>
    <name type="synonym">Chrysanthemum cinerariifolium</name>
    <dbReference type="NCBI Taxonomy" id="118510"/>
    <lineage>
        <taxon>Eukaryota</taxon>
        <taxon>Viridiplantae</taxon>
        <taxon>Streptophyta</taxon>
        <taxon>Embryophyta</taxon>
        <taxon>Tracheophyta</taxon>
        <taxon>Spermatophyta</taxon>
        <taxon>Magnoliopsida</taxon>
        <taxon>eudicotyledons</taxon>
        <taxon>Gunneridae</taxon>
        <taxon>Pentapetalae</taxon>
        <taxon>asterids</taxon>
        <taxon>campanulids</taxon>
        <taxon>Asterales</taxon>
        <taxon>Asteraceae</taxon>
        <taxon>Asteroideae</taxon>
        <taxon>Anthemideae</taxon>
        <taxon>Anthemidinae</taxon>
        <taxon>Tanacetum</taxon>
    </lineage>
</organism>
<evidence type="ECO:0000313" key="1">
    <source>
        <dbReference type="EMBL" id="GFD21620.1"/>
    </source>
</evidence>
<proteinExistence type="predicted"/>
<dbReference type="EMBL" id="BKCJ011331111">
    <property type="protein sequence ID" value="GFD21620.1"/>
    <property type="molecule type" value="Genomic_DNA"/>
</dbReference>
<accession>A0A699UGE7</accession>
<reference evidence="1" key="1">
    <citation type="journal article" date="2019" name="Sci. Rep.">
        <title>Draft genome of Tanacetum cinerariifolium, the natural source of mosquito coil.</title>
        <authorList>
            <person name="Yamashiro T."/>
            <person name="Shiraishi A."/>
            <person name="Satake H."/>
            <person name="Nakayama K."/>
        </authorList>
    </citation>
    <scope>NUCLEOTIDE SEQUENCE</scope>
</reference>
<protein>
    <submittedName>
        <fullName evidence="1">Uncharacterized protein</fullName>
    </submittedName>
</protein>